<dbReference type="PROSITE" id="PS51257">
    <property type="entry name" value="PROKAR_LIPOPROTEIN"/>
    <property type="match status" value="1"/>
</dbReference>
<evidence type="ECO:0000256" key="8">
    <source>
        <dbReference type="SAM" id="SignalP"/>
    </source>
</evidence>
<evidence type="ECO:0000313" key="10">
    <source>
        <dbReference type="Proteomes" id="UP000791080"/>
    </source>
</evidence>
<dbReference type="Pfam" id="PF03180">
    <property type="entry name" value="Lipoprotein_9"/>
    <property type="match status" value="1"/>
</dbReference>
<proteinExistence type="inferred from homology"/>
<dbReference type="PANTHER" id="PTHR30429">
    <property type="entry name" value="D-METHIONINE-BINDING LIPOPROTEIN METQ"/>
    <property type="match status" value="1"/>
</dbReference>
<dbReference type="RefSeq" id="WP_026417413.1">
    <property type="nucleotide sequence ID" value="NZ_AUBJ02000001.1"/>
</dbReference>
<keyword evidence="3" id="KW-0472">Membrane</keyword>
<dbReference type="PIRSF" id="PIRSF002854">
    <property type="entry name" value="MetQ"/>
    <property type="match status" value="1"/>
</dbReference>
<comment type="caution">
    <text evidence="9">The sequence shown here is derived from an EMBL/GenBank/DDBJ whole genome shotgun (WGS) entry which is preliminary data.</text>
</comment>
<dbReference type="PANTHER" id="PTHR30429:SF0">
    <property type="entry name" value="METHIONINE-BINDING LIPOPROTEIN METQ"/>
    <property type="match status" value="1"/>
</dbReference>
<evidence type="ECO:0000256" key="3">
    <source>
        <dbReference type="ARBA" id="ARBA00023136"/>
    </source>
</evidence>
<evidence type="ECO:0000256" key="7">
    <source>
        <dbReference type="SAM" id="MobiDB-lite"/>
    </source>
</evidence>
<keyword evidence="10" id="KW-1185">Reference proteome</keyword>
<organism evidence="9 10">
    <name type="scientific">Actinoalloteichus caeruleus DSM 43889</name>
    <dbReference type="NCBI Taxonomy" id="1120930"/>
    <lineage>
        <taxon>Bacteria</taxon>
        <taxon>Bacillati</taxon>
        <taxon>Actinomycetota</taxon>
        <taxon>Actinomycetes</taxon>
        <taxon>Pseudonocardiales</taxon>
        <taxon>Pseudonocardiaceae</taxon>
        <taxon>Actinoalloteichus</taxon>
        <taxon>Actinoalloteichus cyanogriseus</taxon>
    </lineage>
</organism>
<sequence length="285" mass="30514">MRHRSLTAVAIAAAAVTTLAACGNSETASDGGGDTDTQAPVTADGPLRVGASVTPHAEILNFVQEELAADAGLEIEVVEFTDYVQPNTALRDGSLEANYFQTIPYLEQFTLDHGGDYEWVEGVHIEPLGLYSESVDDVDDLPDEAVIGLANDPANLTRGLRLLADSGLITLAEGTEDNATELDVEDNPKNLRFQPLEAAQLPRSLADTDASVINGNYAIDAGLNPTEDAILLEDGEESPYANGLVTLPELVDDERIQQLTELLRSEEVREFIEGTYQDGSVVPAF</sequence>
<dbReference type="EMBL" id="AUBJ02000001">
    <property type="protein sequence ID" value="MCP2332427.1"/>
    <property type="molecule type" value="Genomic_DNA"/>
</dbReference>
<comment type="similarity">
    <text evidence="6">Belongs to the nlpA lipoprotein family.</text>
</comment>
<evidence type="ECO:0000256" key="5">
    <source>
        <dbReference type="ARBA" id="ARBA00023288"/>
    </source>
</evidence>
<gene>
    <name evidence="9" type="ORF">G443_002697</name>
</gene>
<feature type="region of interest" description="Disordered" evidence="7">
    <location>
        <begin position="24"/>
        <end position="45"/>
    </location>
</feature>
<dbReference type="SUPFAM" id="SSF53850">
    <property type="entry name" value="Periplasmic binding protein-like II"/>
    <property type="match status" value="1"/>
</dbReference>
<evidence type="ECO:0000313" key="9">
    <source>
        <dbReference type="EMBL" id="MCP2332427.1"/>
    </source>
</evidence>
<accession>A0ABT1JIU7</accession>
<keyword evidence="5 6" id="KW-0449">Lipoprotein</keyword>
<reference evidence="9 10" key="2">
    <citation type="submission" date="2022-06" db="EMBL/GenBank/DDBJ databases">
        <title>Genomic Encyclopedia of Type Strains, Phase I: the one thousand microbial genomes (KMG-I) project.</title>
        <authorList>
            <person name="Kyrpides N."/>
        </authorList>
    </citation>
    <scope>NUCLEOTIDE SEQUENCE [LARGE SCALE GENOMIC DNA]</scope>
    <source>
        <strain evidence="9 10">DSM 43889</strain>
    </source>
</reference>
<reference evidence="9 10" key="1">
    <citation type="submission" date="2013-07" db="EMBL/GenBank/DDBJ databases">
        <authorList>
            <consortium name="DOE Joint Genome Institute"/>
            <person name="Reeve W."/>
            <person name="Huntemann M."/>
            <person name="Han J."/>
            <person name="Chen A."/>
            <person name="Kyrpides N."/>
            <person name="Mavromatis K."/>
            <person name="Markowitz V."/>
            <person name="Palaniappan K."/>
            <person name="Ivanova N."/>
            <person name="Schaumberg A."/>
            <person name="Pati A."/>
            <person name="Liolios K."/>
            <person name="Nordberg H.P."/>
            <person name="Cantor M.N."/>
            <person name="Hua S.X."/>
            <person name="Woyke T."/>
        </authorList>
    </citation>
    <scope>NUCLEOTIDE SEQUENCE [LARGE SCALE GENOMIC DNA]</scope>
    <source>
        <strain evidence="9 10">DSM 43889</strain>
    </source>
</reference>
<dbReference type="CDD" id="cd13597">
    <property type="entry name" value="PBP2_lipoprotein_Tp32"/>
    <property type="match status" value="1"/>
</dbReference>
<keyword evidence="4" id="KW-0564">Palmitate</keyword>
<evidence type="ECO:0000256" key="1">
    <source>
        <dbReference type="ARBA" id="ARBA00004635"/>
    </source>
</evidence>
<name>A0ABT1JIU7_ACTCY</name>
<evidence type="ECO:0000256" key="6">
    <source>
        <dbReference type="PIRNR" id="PIRNR002854"/>
    </source>
</evidence>
<dbReference type="InterPro" id="IPR004872">
    <property type="entry name" value="Lipoprotein_NlpA"/>
</dbReference>
<protein>
    <recommendedName>
        <fullName evidence="6">Lipoprotein</fullName>
    </recommendedName>
</protein>
<feature type="signal peptide" evidence="8">
    <location>
        <begin position="1"/>
        <end position="20"/>
    </location>
</feature>
<dbReference type="Proteomes" id="UP000791080">
    <property type="component" value="Unassembled WGS sequence"/>
</dbReference>
<evidence type="ECO:0000256" key="4">
    <source>
        <dbReference type="ARBA" id="ARBA00023139"/>
    </source>
</evidence>
<comment type="subcellular location">
    <subcellularLocation>
        <location evidence="1">Membrane</location>
        <topology evidence="1">Lipid-anchor</topology>
    </subcellularLocation>
</comment>
<keyword evidence="2 8" id="KW-0732">Signal</keyword>
<feature type="chain" id="PRO_5046546379" description="Lipoprotein" evidence="8">
    <location>
        <begin position="21"/>
        <end position="285"/>
    </location>
</feature>
<dbReference type="Gene3D" id="3.40.190.10">
    <property type="entry name" value="Periplasmic binding protein-like II"/>
    <property type="match status" value="2"/>
</dbReference>
<evidence type="ECO:0000256" key="2">
    <source>
        <dbReference type="ARBA" id="ARBA00022729"/>
    </source>
</evidence>